<dbReference type="KEGG" id="vg:65129028"/>
<reference evidence="1 2" key="1">
    <citation type="submission" date="2020-07" db="EMBL/GenBank/DDBJ databases">
        <title>Taxonomic proposal: Crassvirales, a new order of highly abundant and diverse bacterial viruses.</title>
        <authorList>
            <person name="Shkoporov A.N."/>
            <person name="Stockdale S.R."/>
            <person name="Guerin E."/>
            <person name="Ross R.P."/>
            <person name="Hill C."/>
        </authorList>
    </citation>
    <scope>NUCLEOTIDE SEQUENCE [LARGE SCALE GENOMIC DNA]</scope>
</reference>
<organism evidence="1 2">
    <name type="scientific">uncultured phage cr1_1</name>
    <dbReference type="NCBI Taxonomy" id="2772064"/>
    <lineage>
        <taxon>Viruses</taxon>
        <taxon>Duplodnaviria</taxon>
        <taxon>Heunggongvirae</taxon>
        <taxon>Uroviricota</taxon>
        <taxon>Caudoviricetes</taxon>
        <taxon>Crassvirales</taxon>
        <taxon>Suoliviridae</taxon>
        <taxon>Boorivirinae</taxon>
        <taxon>Culoivirus</taxon>
        <taxon>Culoivirus americanus</taxon>
    </lineage>
</organism>
<accession>A0A7M1RWS0</accession>
<keyword evidence="2" id="KW-1185">Reference proteome</keyword>
<evidence type="ECO:0000313" key="1">
    <source>
        <dbReference type="EMBL" id="QOR58554.1"/>
    </source>
</evidence>
<name>A0A7M1RWS0_9CAUD</name>
<dbReference type="Proteomes" id="UP000594063">
    <property type="component" value="Segment"/>
</dbReference>
<dbReference type="RefSeq" id="YP_010110712.1">
    <property type="nucleotide sequence ID" value="NC_055873.1"/>
</dbReference>
<dbReference type="EMBL" id="MT774380">
    <property type="protein sequence ID" value="QOR58554.1"/>
    <property type="molecule type" value="Genomic_DNA"/>
</dbReference>
<dbReference type="GeneID" id="65129028"/>
<proteinExistence type="predicted"/>
<protein>
    <submittedName>
        <fullName evidence="1">Uncharacterized protein</fullName>
    </submittedName>
</protein>
<evidence type="ECO:0000313" key="2">
    <source>
        <dbReference type="Proteomes" id="UP000594063"/>
    </source>
</evidence>
<sequence>MSKYIYIQKDAANIYVTMPEKLDTANNDIGTTWEDYVAGKYVLLTEEQIAFKEANEGASVEEVFNMQLTPIPEPTPEEKLQIAKDLKRQEVYNTDYRHYYIEDNDVYTYDRLSLKDQCARKDTVEVNGKSYKSDLLLEALNEMADYNDICIGLSEKLLSDIEAAETVEDVEAIEVTGYPDVIHRTTAELQEAVNYTETHDSEKQLSRITRKSVSAMSLTDDEAISAKYAHAEWKEFINGKLDTGNRVINDDWLWKVRQPINPVLEIYPPSVDTAALYERMDENHKGTEYDSKLYAPDMTLEQGKYYTEIEDGVRMKYYCFYGTINPVYAHLKELININVRLV</sequence>